<reference evidence="1" key="2">
    <citation type="journal article" date="2024" name="Plant">
        <title>Genomic evolution and insights into agronomic trait innovations of Sesamum species.</title>
        <authorList>
            <person name="Miao H."/>
            <person name="Wang L."/>
            <person name="Qu L."/>
            <person name="Liu H."/>
            <person name="Sun Y."/>
            <person name="Le M."/>
            <person name="Wang Q."/>
            <person name="Wei S."/>
            <person name="Zheng Y."/>
            <person name="Lin W."/>
            <person name="Duan Y."/>
            <person name="Cao H."/>
            <person name="Xiong S."/>
            <person name="Wang X."/>
            <person name="Wei L."/>
            <person name="Li C."/>
            <person name="Ma Q."/>
            <person name="Ju M."/>
            <person name="Zhao R."/>
            <person name="Li G."/>
            <person name="Mu C."/>
            <person name="Tian Q."/>
            <person name="Mei H."/>
            <person name="Zhang T."/>
            <person name="Gao T."/>
            <person name="Zhang H."/>
        </authorList>
    </citation>
    <scope>NUCLEOTIDE SEQUENCE</scope>
    <source>
        <strain evidence="1">G02</strain>
    </source>
</reference>
<organism evidence="1">
    <name type="scientific">Sesamum radiatum</name>
    <name type="common">Black benniseed</name>
    <dbReference type="NCBI Taxonomy" id="300843"/>
    <lineage>
        <taxon>Eukaryota</taxon>
        <taxon>Viridiplantae</taxon>
        <taxon>Streptophyta</taxon>
        <taxon>Embryophyta</taxon>
        <taxon>Tracheophyta</taxon>
        <taxon>Spermatophyta</taxon>
        <taxon>Magnoliopsida</taxon>
        <taxon>eudicotyledons</taxon>
        <taxon>Gunneridae</taxon>
        <taxon>Pentapetalae</taxon>
        <taxon>asterids</taxon>
        <taxon>lamiids</taxon>
        <taxon>Lamiales</taxon>
        <taxon>Pedaliaceae</taxon>
        <taxon>Sesamum</taxon>
    </lineage>
</organism>
<sequence length="70" mass="8332">MLAKQLWRTYNHPEKLLSRVLKARYFPNGDVFFATLGSRPSFTWRNVLVAQNMFRVGRRWWEGSGSLTWV</sequence>
<evidence type="ECO:0000313" key="1">
    <source>
        <dbReference type="EMBL" id="KAL0437731.1"/>
    </source>
</evidence>
<proteinExistence type="predicted"/>
<dbReference type="EMBL" id="JACGWJ010000002">
    <property type="protein sequence ID" value="KAL0437731.1"/>
    <property type="molecule type" value="Genomic_DNA"/>
</dbReference>
<dbReference type="AlphaFoldDB" id="A0AAW2WAH8"/>
<reference evidence="1" key="1">
    <citation type="submission" date="2020-06" db="EMBL/GenBank/DDBJ databases">
        <authorList>
            <person name="Li T."/>
            <person name="Hu X."/>
            <person name="Zhang T."/>
            <person name="Song X."/>
            <person name="Zhang H."/>
            <person name="Dai N."/>
            <person name="Sheng W."/>
            <person name="Hou X."/>
            <person name="Wei L."/>
        </authorList>
    </citation>
    <scope>NUCLEOTIDE SEQUENCE</scope>
    <source>
        <strain evidence="1">G02</strain>
        <tissue evidence="1">Leaf</tissue>
    </source>
</reference>
<accession>A0AAW2WAH8</accession>
<name>A0AAW2WAH8_SESRA</name>
<protein>
    <submittedName>
        <fullName evidence="1">Uncharacterized protein</fullName>
    </submittedName>
</protein>
<gene>
    <name evidence="1" type="ORF">Sradi_0481000</name>
</gene>
<comment type="caution">
    <text evidence="1">The sequence shown here is derived from an EMBL/GenBank/DDBJ whole genome shotgun (WGS) entry which is preliminary data.</text>
</comment>